<proteinExistence type="predicted"/>
<evidence type="ECO:0000259" key="2">
    <source>
        <dbReference type="Pfam" id="PF24864"/>
    </source>
</evidence>
<comment type="caution">
    <text evidence="3">The sequence shown here is derived from an EMBL/GenBank/DDBJ whole genome shotgun (WGS) entry which is preliminary data.</text>
</comment>
<name>A0AAD9EAW5_9PEZI</name>
<feature type="domain" description="DUF7730" evidence="2">
    <location>
        <begin position="332"/>
        <end position="396"/>
    </location>
</feature>
<sequence length="544" mass="60751">MTLPAATGSVLFTGDAYDAGISRKIITYEKHICGQVRGMKRSGLTGKERKSYNYEMQMHGIEAVCKCFFAEASHPSSTPCGFITLHTHRTNNRLGSIHHQQASGPSMRRLLDAVRGGKKRRSDQEIDYSELPPPPLPLLPAQRPRSITPPATATAATADTVVAALGTFALLSPELRRRVLVAAFGEHTLHLDLRPAPRGQQPSPPTAPGAAHEHGRGAAPLSWSRIVVPPAVAGETPATTASSLSEGYKTRKKTGPEWEWEWRWYGCVCHRVIPRWSPVDRLIRARGRDPYVWPHRDGCLEGDAMLCELWPRGPAVDGMAFPERGTCDCAVGALGWLRACRQAYVEGVEVLYATTTFFIQSRDLLEALLCPPNDGRRLFLPHRLAQIRSLELRCEFLLFGDFTLPFIARASDKERMRLLPDLADLAVPFPNLRSLVVTFPNILDNQRHADPDARLPEIDRLLLRPLALAFAHLAPQQEKHIVVELPSNVFRDIRGIGHRKGLGLEQEQRGDEWGDGRGLWLRYAIDGSLYYYIKEGQESEIYRP</sequence>
<gene>
    <name evidence="3" type="ORF">CCHR01_12974</name>
</gene>
<organism evidence="3 4">
    <name type="scientific">Colletotrichum chrysophilum</name>
    <dbReference type="NCBI Taxonomy" id="1836956"/>
    <lineage>
        <taxon>Eukaryota</taxon>
        <taxon>Fungi</taxon>
        <taxon>Dikarya</taxon>
        <taxon>Ascomycota</taxon>
        <taxon>Pezizomycotina</taxon>
        <taxon>Sordariomycetes</taxon>
        <taxon>Hypocreomycetidae</taxon>
        <taxon>Glomerellales</taxon>
        <taxon>Glomerellaceae</taxon>
        <taxon>Colletotrichum</taxon>
        <taxon>Colletotrichum gloeosporioides species complex</taxon>
    </lineage>
</organism>
<dbReference type="EMBL" id="JAQOWY010000313">
    <property type="protein sequence ID" value="KAK1844394.1"/>
    <property type="molecule type" value="Genomic_DNA"/>
</dbReference>
<reference evidence="3" key="1">
    <citation type="submission" date="2023-01" db="EMBL/GenBank/DDBJ databases">
        <title>Colletotrichum chrysophilum M932 genome sequence.</title>
        <authorList>
            <person name="Baroncelli R."/>
        </authorList>
    </citation>
    <scope>NUCLEOTIDE SEQUENCE</scope>
    <source>
        <strain evidence="3">M932</strain>
    </source>
</reference>
<protein>
    <recommendedName>
        <fullName evidence="2">DUF7730 domain-containing protein</fullName>
    </recommendedName>
</protein>
<dbReference type="AlphaFoldDB" id="A0AAD9EAW5"/>
<accession>A0AAD9EAW5</accession>
<dbReference type="InterPro" id="IPR056632">
    <property type="entry name" value="DUF7730"/>
</dbReference>
<dbReference type="Proteomes" id="UP001243330">
    <property type="component" value="Unassembled WGS sequence"/>
</dbReference>
<dbReference type="Pfam" id="PF24864">
    <property type="entry name" value="DUF7730"/>
    <property type="match status" value="1"/>
</dbReference>
<evidence type="ECO:0000256" key="1">
    <source>
        <dbReference type="SAM" id="MobiDB-lite"/>
    </source>
</evidence>
<evidence type="ECO:0000313" key="3">
    <source>
        <dbReference type="EMBL" id="KAK1844394.1"/>
    </source>
</evidence>
<evidence type="ECO:0000313" key="4">
    <source>
        <dbReference type="Proteomes" id="UP001243330"/>
    </source>
</evidence>
<keyword evidence="4" id="KW-1185">Reference proteome</keyword>
<feature type="region of interest" description="Disordered" evidence="1">
    <location>
        <begin position="115"/>
        <end position="152"/>
    </location>
</feature>
<feature type="region of interest" description="Disordered" evidence="1">
    <location>
        <begin position="192"/>
        <end position="216"/>
    </location>
</feature>